<dbReference type="AlphaFoldDB" id="A0A418NDE9"/>
<dbReference type="InterPro" id="IPR036691">
    <property type="entry name" value="Endo/exonu/phosph_ase_sf"/>
</dbReference>
<dbReference type="InterPro" id="IPR005135">
    <property type="entry name" value="Endo/exonuclease/phosphatase"/>
</dbReference>
<feature type="domain" description="Endonuclease/exonuclease/phosphatase" evidence="1">
    <location>
        <begin position="38"/>
        <end position="264"/>
    </location>
</feature>
<reference evidence="2 3" key="1">
    <citation type="submission" date="2018-08" db="EMBL/GenBank/DDBJ databases">
        <title>Altererythrobacter sp.Ery1 and Ery12, the genome sequencing of novel strains in genus Alterythrobacter.</title>
        <authorList>
            <person name="Cheng H."/>
            <person name="Wu Y.-H."/>
            <person name="Fang C."/>
            <person name="Xu X.-W."/>
        </authorList>
    </citation>
    <scope>NUCLEOTIDE SEQUENCE [LARGE SCALE GENOMIC DNA]</scope>
    <source>
        <strain evidence="2 3">Ery1</strain>
    </source>
</reference>
<proteinExistence type="predicted"/>
<dbReference type="RefSeq" id="WP_119514745.1">
    <property type="nucleotide sequence ID" value="NZ_QXFK01000019.1"/>
</dbReference>
<dbReference type="SUPFAM" id="SSF56219">
    <property type="entry name" value="DNase I-like"/>
    <property type="match status" value="1"/>
</dbReference>
<evidence type="ECO:0000313" key="3">
    <source>
        <dbReference type="Proteomes" id="UP000285092"/>
    </source>
</evidence>
<dbReference type="GO" id="GO:0016020">
    <property type="term" value="C:membrane"/>
    <property type="evidence" value="ECO:0007669"/>
    <property type="project" value="GOC"/>
</dbReference>
<name>A0A418NDE9_9SPHN</name>
<dbReference type="Proteomes" id="UP000285092">
    <property type="component" value="Unassembled WGS sequence"/>
</dbReference>
<keyword evidence="3" id="KW-1185">Reference proteome</keyword>
<dbReference type="InterPro" id="IPR051916">
    <property type="entry name" value="GPI-anchor_lipid_remodeler"/>
</dbReference>
<dbReference type="EMBL" id="QXFK01000019">
    <property type="protein sequence ID" value="RIV75821.1"/>
    <property type="molecule type" value="Genomic_DNA"/>
</dbReference>
<organism evidence="2 3">
    <name type="scientific">Pelagerythrobacter aerophilus</name>
    <dbReference type="NCBI Taxonomy" id="2306995"/>
    <lineage>
        <taxon>Bacteria</taxon>
        <taxon>Pseudomonadati</taxon>
        <taxon>Pseudomonadota</taxon>
        <taxon>Alphaproteobacteria</taxon>
        <taxon>Sphingomonadales</taxon>
        <taxon>Erythrobacteraceae</taxon>
        <taxon>Pelagerythrobacter</taxon>
    </lineage>
</organism>
<dbReference type="GO" id="GO:0003824">
    <property type="term" value="F:catalytic activity"/>
    <property type="evidence" value="ECO:0007669"/>
    <property type="project" value="InterPro"/>
</dbReference>
<gene>
    <name evidence="2" type="ORF">D2V04_16260</name>
</gene>
<evidence type="ECO:0000313" key="2">
    <source>
        <dbReference type="EMBL" id="RIV75821.1"/>
    </source>
</evidence>
<accession>A0A418NDE9</accession>
<dbReference type="GO" id="GO:0006506">
    <property type="term" value="P:GPI anchor biosynthetic process"/>
    <property type="evidence" value="ECO:0007669"/>
    <property type="project" value="TreeGrafter"/>
</dbReference>
<dbReference type="PANTHER" id="PTHR14859">
    <property type="entry name" value="CALCOFLUOR WHITE HYPERSENSITIVE PROTEIN PRECURSOR"/>
    <property type="match status" value="1"/>
</dbReference>
<dbReference type="PANTHER" id="PTHR14859:SF15">
    <property type="entry name" value="ENDONUCLEASE_EXONUCLEASE_PHOSPHATASE DOMAIN-CONTAINING PROTEIN"/>
    <property type="match status" value="1"/>
</dbReference>
<dbReference type="Gene3D" id="3.60.10.10">
    <property type="entry name" value="Endonuclease/exonuclease/phosphatase"/>
    <property type="match status" value="1"/>
</dbReference>
<dbReference type="OrthoDB" id="9793162at2"/>
<protein>
    <recommendedName>
        <fullName evidence="1">Endonuclease/exonuclease/phosphatase domain-containing protein</fullName>
    </recommendedName>
</protein>
<comment type="caution">
    <text evidence="2">The sequence shown here is derived from an EMBL/GenBank/DDBJ whole genome shotgun (WGS) entry which is preliminary data.</text>
</comment>
<sequence>MGEAGFGRRAVLAGMAALPLSACAPGLAGGATGRLRVATFNIWHDAGGNWPVRLGLLADALRAVDADVIALQEVLGDAGKGLPNQADTIAAELGYPEVHFVAVEPEGAPKRYGNAILTRLPVIEVARRKLEPLSDYRTAIRVRVQTEAGPVDVVGTHLAWKPDQGPVRAQQLADLLAWLPDDGTPLIVMGDFNAPLDDPGLKAMGPPRFETALPPGAAETTLNPARGHEPRVIDHIFAERSAFAVADARVIGDRAVDGEYPSDHFGVAATLTRR</sequence>
<dbReference type="Pfam" id="PF03372">
    <property type="entry name" value="Exo_endo_phos"/>
    <property type="match status" value="1"/>
</dbReference>
<evidence type="ECO:0000259" key="1">
    <source>
        <dbReference type="Pfam" id="PF03372"/>
    </source>
</evidence>